<dbReference type="InterPro" id="IPR053714">
    <property type="entry name" value="Iso_Racemase_Enz_sf"/>
</dbReference>
<gene>
    <name evidence="1" type="ORF">GCM10007392_47520</name>
</gene>
<accession>A0A918KSS3</accession>
<dbReference type="PIRSF" id="PIRSF015736">
    <property type="entry name" value="MI"/>
    <property type="match status" value="1"/>
</dbReference>
<proteinExistence type="predicted"/>
<comment type="caution">
    <text evidence="1">The sequence shown here is derived from an EMBL/GenBank/DDBJ whole genome shotgun (WGS) entry which is preliminary data.</text>
</comment>
<dbReference type="Proteomes" id="UP000626148">
    <property type="component" value="Unassembled WGS sequence"/>
</dbReference>
<reference evidence="1" key="1">
    <citation type="journal article" date="2014" name="Int. J. Syst. Evol. Microbiol.">
        <title>Complete genome sequence of Corynebacterium casei LMG S-19264T (=DSM 44701T), isolated from a smear-ripened cheese.</title>
        <authorList>
            <consortium name="US DOE Joint Genome Institute (JGI-PGF)"/>
            <person name="Walter F."/>
            <person name="Albersmeier A."/>
            <person name="Kalinowski J."/>
            <person name="Ruckert C."/>
        </authorList>
    </citation>
    <scope>NUCLEOTIDE SEQUENCE</scope>
    <source>
        <strain evidence="1">KCTC 22169</strain>
    </source>
</reference>
<dbReference type="PANTHER" id="PTHR40267">
    <property type="entry name" value="BLR3294 PROTEIN"/>
    <property type="match status" value="1"/>
</dbReference>
<dbReference type="PANTHER" id="PTHR40267:SF1">
    <property type="entry name" value="BLR3294 PROTEIN"/>
    <property type="match status" value="1"/>
</dbReference>
<dbReference type="InterPro" id="IPR026286">
    <property type="entry name" value="MaiA/AMDase"/>
</dbReference>
<dbReference type="Pfam" id="PF17645">
    <property type="entry name" value="Amdase"/>
    <property type="match status" value="1"/>
</dbReference>
<keyword evidence="2" id="KW-1185">Reference proteome</keyword>
<organism evidence="1 2">
    <name type="scientific">Saccharospirillum salsuginis</name>
    <dbReference type="NCBI Taxonomy" id="418750"/>
    <lineage>
        <taxon>Bacteria</taxon>
        <taxon>Pseudomonadati</taxon>
        <taxon>Pseudomonadota</taxon>
        <taxon>Gammaproteobacteria</taxon>
        <taxon>Oceanospirillales</taxon>
        <taxon>Saccharospirillaceae</taxon>
        <taxon>Saccharospirillum</taxon>
    </lineage>
</organism>
<name>A0A918KSS3_9GAMM</name>
<evidence type="ECO:0000313" key="1">
    <source>
        <dbReference type="EMBL" id="GGX74734.1"/>
    </source>
</evidence>
<dbReference type="Gene3D" id="3.40.50.12500">
    <property type="match status" value="1"/>
</dbReference>
<evidence type="ECO:0000313" key="2">
    <source>
        <dbReference type="Proteomes" id="UP000626148"/>
    </source>
</evidence>
<protein>
    <submittedName>
        <fullName evidence="1">Decarboxylase</fullName>
    </submittedName>
</protein>
<reference evidence="1" key="2">
    <citation type="submission" date="2020-09" db="EMBL/GenBank/DDBJ databases">
        <authorList>
            <person name="Sun Q."/>
            <person name="Kim S."/>
        </authorList>
    </citation>
    <scope>NUCLEOTIDE SEQUENCE</scope>
    <source>
        <strain evidence="1">KCTC 22169</strain>
    </source>
</reference>
<dbReference type="AlphaFoldDB" id="A0A918KSS3"/>
<sequence length="242" mass="25838">MTAPIKLGFLYPGHSAEDDLPLMAGMLDPNIEVNVVHTSVGEDAHRIDALLDLGQSDRLVPASDPLFGTGIAAVIWACTSGSFVFGRDGAREQARILEDYLRIPASSTSLAFADALAAMGLRRVAIAATYPDEVAQSFVDFLAECDIETVSWRGEGIVTAAEVGRLPVERIMEFVSGGDHPDAEAILVPDTAAHTATVIEPLEKRLGKPVITANQVSLWQALRLANGLTPRTGLGRLFNTAY</sequence>
<dbReference type="RefSeq" id="WP_189613553.1">
    <property type="nucleotide sequence ID" value="NZ_BMXR01000019.1"/>
</dbReference>
<dbReference type="EMBL" id="BMXR01000019">
    <property type="protein sequence ID" value="GGX74734.1"/>
    <property type="molecule type" value="Genomic_DNA"/>
</dbReference>